<accession>A0ABQ9HP53</accession>
<keyword evidence="2" id="KW-1185">Reference proteome</keyword>
<name>A0ABQ9HP53_9NEOP</name>
<gene>
    <name evidence="1" type="ORF">PR048_012082</name>
</gene>
<reference evidence="1 2" key="1">
    <citation type="submission" date="2023-02" db="EMBL/GenBank/DDBJ databases">
        <title>LHISI_Scaffold_Assembly.</title>
        <authorList>
            <person name="Stuart O.P."/>
            <person name="Cleave R."/>
            <person name="Magrath M.J.L."/>
            <person name="Mikheyev A.S."/>
        </authorList>
    </citation>
    <scope>NUCLEOTIDE SEQUENCE [LARGE SCALE GENOMIC DNA]</scope>
    <source>
        <strain evidence="1">Daus_M_001</strain>
        <tissue evidence="1">Leg muscle</tissue>
    </source>
</reference>
<evidence type="ECO:0000313" key="1">
    <source>
        <dbReference type="EMBL" id="KAJ8885876.1"/>
    </source>
</evidence>
<sequence length="146" mass="16570">MVEVYLSIAVAKSGVHLQRIQEWHSKIYALRSHSFKVLFDNAEVKILSKNSEVVVTGNLIGNLCIIKFQIDISTALLTSNEDLMHRNMCHSSRFPPKNFCDICIQGKQTRKSFESLPLEKKPTRILDVVTLDVIGPITPLTYNSKR</sequence>
<dbReference type="EMBL" id="JARBHB010000004">
    <property type="protein sequence ID" value="KAJ8885876.1"/>
    <property type="molecule type" value="Genomic_DNA"/>
</dbReference>
<comment type="caution">
    <text evidence="1">The sequence shown here is derived from an EMBL/GenBank/DDBJ whole genome shotgun (WGS) entry which is preliminary data.</text>
</comment>
<dbReference type="Proteomes" id="UP001159363">
    <property type="component" value="Chromosome X"/>
</dbReference>
<proteinExistence type="predicted"/>
<evidence type="ECO:0000313" key="2">
    <source>
        <dbReference type="Proteomes" id="UP001159363"/>
    </source>
</evidence>
<organism evidence="1 2">
    <name type="scientific">Dryococelus australis</name>
    <dbReference type="NCBI Taxonomy" id="614101"/>
    <lineage>
        <taxon>Eukaryota</taxon>
        <taxon>Metazoa</taxon>
        <taxon>Ecdysozoa</taxon>
        <taxon>Arthropoda</taxon>
        <taxon>Hexapoda</taxon>
        <taxon>Insecta</taxon>
        <taxon>Pterygota</taxon>
        <taxon>Neoptera</taxon>
        <taxon>Polyneoptera</taxon>
        <taxon>Phasmatodea</taxon>
        <taxon>Verophasmatodea</taxon>
        <taxon>Anareolatae</taxon>
        <taxon>Phasmatidae</taxon>
        <taxon>Eurycanthinae</taxon>
        <taxon>Dryococelus</taxon>
    </lineage>
</organism>
<protein>
    <submittedName>
        <fullName evidence="1">Uncharacterized protein</fullName>
    </submittedName>
</protein>